<organism evidence="4 5">
    <name type="scientific">Aliivibrio sifiae</name>
    <dbReference type="NCBI Taxonomy" id="566293"/>
    <lineage>
        <taxon>Bacteria</taxon>
        <taxon>Pseudomonadati</taxon>
        <taxon>Pseudomonadota</taxon>
        <taxon>Gammaproteobacteria</taxon>
        <taxon>Vibrionales</taxon>
        <taxon>Vibrionaceae</taxon>
        <taxon>Aliivibrio</taxon>
    </lineage>
</organism>
<feature type="compositionally biased region" description="Basic and acidic residues" evidence="1">
    <location>
        <begin position="265"/>
        <end position="275"/>
    </location>
</feature>
<comment type="caution">
    <text evidence="4">The sequence shown here is derived from an EMBL/GenBank/DDBJ whole genome shotgun (WGS) entry which is preliminary data.</text>
</comment>
<dbReference type="RefSeq" id="WP_105056022.1">
    <property type="nucleotide sequence ID" value="NZ_CAWNRT010000002.1"/>
</dbReference>
<keyword evidence="2" id="KW-1133">Transmembrane helix</keyword>
<evidence type="ECO:0000313" key="4">
    <source>
        <dbReference type="EMBL" id="PQJ84611.1"/>
    </source>
</evidence>
<feature type="compositionally biased region" description="Polar residues" evidence="1">
    <location>
        <begin position="240"/>
        <end position="264"/>
    </location>
</feature>
<evidence type="ECO:0000313" key="5">
    <source>
        <dbReference type="Proteomes" id="UP000239263"/>
    </source>
</evidence>
<feature type="domain" description="Zona occludens toxin N-terminal" evidence="3">
    <location>
        <begin position="1"/>
        <end position="192"/>
    </location>
</feature>
<gene>
    <name evidence="4" type="ORF">BTO22_13940</name>
</gene>
<dbReference type="InterPro" id="IPR027417">
    <property type="entry name" value="P-loop_NTPase"/>
</dbReference>
<dbReference type="OrthoDB" id="8479507at2"/>
<protein>
    <submittedName>
        <fullName evidence="4">Assembly protein</fullName>
    </submittedName>
</protein>
<evidence type="ECO:0000256" key="1">
    <source>
        <dbReference type="SAM" id="MobiDB-lite"/>
    </source>
</evidence>
<evidence type="ECO:0000259" key="3">
    <source>
        <dbReference type="Pfam" id="PF05707"/>
    </source>
</evidence>
<sequence length="378" mass="42683">MIYGISGRPGGGKSYEAVAFHVLPALESGRKVITNLPLQIDMFVKVFGPEVVDLIVVIDGKLNDFGSTERPFSKHVHYIDEWKNDKGQGPLYLIDECHMVLPARGLDSEILEFYSLHRHYGIDIVLITQHLRKIHRDIRDMIEINYICQKNTALGSENSYTKKVKQGASGDVVNTSIRKYKKSYFAFYKSHTASNSAVQEAYAQDITPLWKRWPVIGAGICFVLSAVILSMAFMGKKESSQPPSVRTPPTQQHAVESPSSTNINKETKVKQEKKPSHPLSKFTFYVAGQAKQFVRASYDGESVPDQSLNFYRIYIDVYENNKMLFTIEHNDLLNFGYEFKKIADCFYELSYGDFSEIVTCGEISVPKDGIEAIGANLF</sequence>
<proteinExistence type="predicted"/>
<dbReference type="Proteomes" id="UP000239263">
    <property type="component" value="Unassembled WGS sequence"/>
</dbReference>
<reference evidence="4 5" key="1">
    <citation type="submission" date="2016-12" db="EMBL/GenBank/DDBJ databases">
        <title>Diversity of luminous bacteria.</title>
        <authorList>
            <person name="Yoshizawa S."/>
            <person name="Kogure K."/>
        </authorList>
    </citation>
    <scope>NUCLEOTIDE SEQUENCE [LARGE SCALE GENOMIC DNA]</scope>
    <source>
        <strain evidence="4 5">ATCC 33715</strain>
    </source>
</reference>
<feature type="region of interest" description="Disordered" evidence="1">
    <location>
        <begin position="238"/>
        <end position="275"/>
    </location>
</feature>
<dbReference type="Pfam" id="PF05707">
    <property type="entry name" value="Zot"/>
    <property type="match status" value="1"/>
</dbReference>
<evidence type="ECO:0000256" key="2">
    <source>
        <dbReference type="SAM" id="Phobius"/>
    </source>
</evidence>
<keyword evidence="2" id="KW-0812">Transmembrane</keyword>
<dbReference type="InterPro" id="IPR008900">
    <property type="entry name" value="Zot_N"/>
</dbReference>
<keyword evidence="2" id="KW-0472">Membrane</keyword>
<feature type="transmembrane region" description="Helical" evidence="2">
    <location>
        <begin position="213"/>
        <end position="234"/>
    </location>
</feature>
<dbReference type="SUPFAM" id="SSF52540">
    <property type="entry name" value="P-loop containing nucleoside triphosphate hydrolases"/>
    <property type="match status" value="1"/>
</dbReference>
<dbReference type="EMBL" id="MSCO01000002">
    <property type="protein sequence ID" value="PQJ84611.1"/>
    <property type="molecule type" value="Genomic_DNA"/>
</dbReference>
<accession>A0A2S7X315</accession>
<name>A0A2S7X315_9GAMM</name>
<dbReference type="Gene3D" id="3.40.50.300">
    <property type="entry name" value="P-loop containing nucleotide triphosphate hydrolases"/>
    <property type="match status" value="1"/>
</dbReference>
<dbReference type="AlphaFoldDB" id="A0A2S7X315"/>